<dbReference type="InterPro" id="IPR049940">
    <property type="entry name" value="GluQ/Sye"/>
</dbReference>
<dbReference type="SUPFAM" id="SSF52374">
    <property type="entry name" value="Nucleotidylyl transferase"/>
    <property type="match status" value="1"/>
</dbReference>
<dbReference type="PATRIC" id="fig|673862.3.peg.270"/>
<evidence type="ECO:0000256" key="4">
    <source>
        <dbReference type="ARBA" id="ARBA00022840"/>
    </source>
</evidence>
<feature type="short sequence motif" description="'KMSKS' region" evidence="7">
    <location>
        <begin position="251"/>
        <end position="255"/>
    </location>
</feature>
<proteinExistence type="inferred from homology"/>
<dbReference type="InterPro" id="IPR000924">
    <property type="entry name" value="Glu/Gln-tRNA-synth"/>
</dbReference>
<dbReference type="Pfam" id="PF00749">
    <property type="entry name" value="tRNA-synt_1c"/>
    <property type="match status" value="1"/>
</dbReference>
<feature type="domain" description="Aminoacyl-tRNA synthetase class I anticodon-binding" evidence="9">
    <location>
        <begin position="332"/>
        <end position="473"/>
    </location>
</feature>
<dbReference type="InterPro" id="IPR020058">
    <property type="entry name" value="Glu/Gln-tRNA-synth_Ib_cat-dom"/>
</dbReference>
<dbReference type="PROSITE" id="PS00178">
    <property type="entry name" value="AA_TRNA_LIGASE_I"/>
    <property type="match status" value="1"/>
</dbReference>
<keyword evidence="4 7" id="KW-0067">ATP-binding</keyword>
<feature type="binding site" evidence="7">
    <location>
        <position position="254"/>
    </location>
    <ligand>
        <name>ATP</name>
        <dbReference type="ChEBI" id="CHEBI:30616"/>
    </ligand>
</feature>
<keyword evidence="7" id="KW-0963">Cytoplasm</keyword>
<dbReference type="PANTHER" id="PTHR43311:SF2">
    <property type="entry name" value="GLUTAMATE--TRNA LIGASE, MITOCHONDRIAL-RELATED"/>
    <property type="match status" value="1"/>
</dbReference>
<dbReference type="InterPro" id="IPR014729">
    <property type="entry name" value="Rossmann-like_a/b/a_fold"/>
</dbReference>
<dbReference type="eggNOG" id="COG0008">
    <property type="taxonomic scope" value="Bacteria"/>
</dbReference>
<keyword evidence="3 7" id="KW-0547">Nucleotide-binding</keyword>
<name>V6DFR4_9BACT</name>
<dbReference type="Proteomes" id="UP000018769">
    <property type="component" value="Chromosome I"/>
</dbReference>
<evidence type="ECO:0000256" key="7">
    <source>
        <dbReference type="HAMAP-Rule" id="MF_00022"/>
    </source>
</evidence>
<dbReference type="EC" id="6.1.1.17" evidence="7"/>
<dbReference type="GO" id="GO:0005524">
    <property type="term" value="F:ATP binding"/>
    <property type="evidence" value="ECO:0007669"/>
    <property type="project" value="UniProtKB-UniRule"/>
</dbReference>
<evidence type="ECO:0000256" key="1">
    <source>
        <dbReference type="ARBA" id="ARBA00007894"/>
    </source>
</evidence>
<sequence length="483" mass="56697">MDKVRVRFAPSPTGIMHLGNVRSALMNYLFAKRYNGTFVLRIEDTDFKRNVENLSDKIIDDLLWLGLEYNEGPVKGGSYGPYYQSQRANFYTQYLNKLIEKNLAYRCFCTPEELEQKRQRQVAMKLPPRYDRTCLNLSQDDIDKYVETNKPFIWRFKLDYSKTVKFYDLAHKEMSFELKHFSDIPLTRQDGSFTFLFANFVDDHLMEITHVFRGEDHLSNTASQVALYEAFNVKLPIFWHLPIIGNKEGKKLSKRDFGFSLTDLQNAGYLPEAISNYLTIIGGSFKKEILNKEELINAIDFEKIEPTGMIKYDVEKLNWVNHKWISNYDTTKLIELCLPYLINKYPQVQDITREELSKLIDTVKTELVTLEQIVNLTEFYFNEPNLDLELIKDLDIDINFFSKLILDLKDKLNNPEQAVDFIKDTIKEQKKPLSVIFKLIRFALTGRTMGPSILELFKILESKKIYKRLDNLIKKLSILQHQD</sequence>
<evidence type="ECO:0000256" key="6">
    <source>
        <dbReference type="ARBA" id="ARBA00023146"/>
    </source>
</evidence>
<dbReference type="InterPro" id="IPR008925">
    <property type="entry name" value="aa_tRNA-synth_I_cd-bd_sf"/>
</dbReference>
<protein>
    <recommendedName>
        <fullName evidence="7">Glutamate--tRNA ligase</fullName>
        <ecNumber evidence="7">6.1.1.17</ecNumber>
    </recommendedName>
    <alternativeName>
        <fullName evidence="7">Glutamyl-tRNA synthetase</fullName>
        <shortName evidence="7">GluRS</shortName>
    </alternativeName>
</protein>
<keyword evidence="5 7" id="KW-0648">Protein biosynthesis</keyword>
<dbReference type="GO" id="GO:0006424">
    <property type="term" value="P:glutamyl-tRNA aminoacylation"/>
    <property type="evidence" value="ECO:0007669"/>
    <property type="project" value="UniProtKB-UniRule"/>
</dbReference>
<comment type="caution">
    <text evidence="7">Lacks conserved residue(s) required for the propagation of feature annotation.</text>
</comment>
<dbReference type="Gene3D" id="3.40.50.620">
    <property type="entry name" value="HUPs"/>
    <property type="match status" value="1"/>
</dbReference>
<dbReference type="HOGENOM" id="CLU_015768_6_3_7"/>
<comment type="catalytic activity">
    <reaction evidence="7">
        <text>tRNA(Glu) + L-glutamate + ATP = L-glutamyl-tRNA(Glu) + AMP + diphosphate</text>
        <dbReference type="Rhea" id="RHEA:23540"/>
        <dbReference type="Rhea" id="RHEA-COMP:9663"/>
        <dbReference type="Rhea" id="RHEA-COMP:9680"/>
        <dbReference type="ChEBI" id="CHEBI:29985"/>
        <dbReference type="ChEBI" id="CHEBI:30616"/>
        <dbReference type="ChEBI" id="CHEBI:33019"/>
        <dbReference type="ChEBI" id="CHEBI:78442"/>
        <dbReference type="ChEBI" id="CHEBI:78520"/>
        <dbReference type="ChEBI" id="CHEBI:456215"/>
        <dbReference type="EC" id="6.1.1.17"/>
    </reaction>
</comment>
<gene>
    <name evidence="10" type="primary">gltX_1</name>
    <name evidence="7" type="synonym">gltX</name>
    <name evidence="10" type="ORF">BABL1_gene_649</name>
</gene>
<dbReference type="OrthoDB" id="9807503at2"/>
<evidence type="ECO:0000313" key="11">
    <source>
        <dbReference type="Proteomes" id="UP000018769"/>
    </source>
</evidence>
<evidence type="ECO:0000259" key="8">
    <source>
        <dbReference type="Pfam" id="PF00749"/>
    </source>
</evidence>
<reference evidence="10 11" key="1">
    <citation type="journal article" date="2015" name="Biol. Direct">
        <title>Babela massiliensis, a representative of a widespread bacterial phylum with unusual adaptations to parasitism in amoebae.</title>
        <authorList>
            <person name="Pagnier I."/>
            <person name="Yutin N."/>
            <person name="Croce O."/>
            <person name="Makarova K.S."/>
            <person name="Wolf Y.I."/>
            <person name="Benamar S."/>
            <person name="Raoult D."/>
            <person name="Koonin E.V."/>
            <person name="La Scola B."/>
        </authorList>
    </citation>
    <scope>NUCLEOTIDE SEQUENCE [LARGE SCALE GENOMIC DNA]</scope>
    <source>
        <strain evidence="11">BABL1</strain>
    </source>
</reference>
<dbReference type="GO" id="GO:0004818">
    <property type="term" value="F:glutamate-tRNA ligase activity"/>
    <property type="evidence" value="ECO:0007669"/>
    <property type="project" value="UniProtKB-UniRule"/>
</dbReference>
<comment type="similarity">
    <text evidence="1 7">Belongs to the class-I aminoacyl-tRNA synthetase family. Glutamate--tRNA ligase type 1 subfamily.</text>
</comment>
<feature type="short sequence motif" description="'HIGH' region" evidence="7">
    <location>
        <begin position="10"/>
        <end position="20"/>
    </location>
</feature>
<keyword evidence="11" id="KW-1185">Reference proteome</keyword>
<dbReference type="InterPro" id="IPR004527">
    <property type="entry name" value="Glu-tRNA-ligase_bac/mito"/>
</dbReference>
<dbReference type="GO" id="GO:0000049">
    <property type="term" value="F:tRNA binding"/>
    <property type="evidence" value="ECO:0007669"/>
    <property type="project" value="InterPro"/>
</dbReference>
<dbReference type="HAMAP" id="MF_00022">
    <property type="entry name" value="Glu_tRNA_synth_type1"/>
    <property type="match status" value="1"/>
</dbReference>
<keyword evidence="6 7" id="KW-0030">Aminoacyl-tRNA synthetase</keyword>
<dbReference type="NCBIfam" id="TIGR00464">
    <property type="entry name" value="gltX_bact"/>
    <property type="match status" value="1"/>
</dbReference>
<dbReference type="InterPro" id="IPR001412">
    <property type="entry name" value="aa-tRNA-synth_I_CS"/>
</dbReference>
<evidence type="ECO:0000313" key="10">
    <source>
        <dbReference type="EMBL" id="CDK30384.1"/>
    </source>
</evidence>
<comment type="subunit">
    <text evidence="7">Monomer.</text>
</comment>
<dbReference type="InterPro" id="IPR045462">
    <property type="entry name" value="aa-tRNA-synth_I_cd-bd"/>
</dbReference>
<feature type="domain" description="Glutamyl/glutaminyl-tRNA synthetase class Ib catalytic" evidence="8">
    <location>
        <begin position="3"/>
        <end position="319"/>
    </location>
</feature>
<dbReference type="PANTHER" id="PTHR43311">
    <property type="entry name" value="GLUTAMATE--TRNA LIGASE"/>
    <property type="match status" value="1"/>
</dbReference>
<organism evidence="10 11">
    <name type="scientific">Candidatus Babela massiliensis</name>
    <dbReference type="NCBI Taxonomy" id="673862"/>
    <lineage>
        <taxon>Bacteria</taxon>
        <taxon>Candidatus Babelota</taxon>
        <taxon>Candidatus Babeliae</taxon>
        <taxon>Candidatus Babeliales</taxon>
        <taxon>Candidatus Babeliaceae</taxon>
        <taxon>Candidatus Babela</taxon>
    </lineage>
</organism>
<dbReference type="Pfam" id="PF19269">
    <property type="entry name" value="Anticodon_2"/>
    <property type="match status" value="1"/>
</dbReference>
<accession>V6DFR4</accession>
<dbReference type="RefSeq" id="WP_023791422.1">
    <property type="nucleotide sequence ID" value="NC_023003.1"/>
</dbReference>
<dbReference type="PRINTS" id="PR00987">
    <property type="entry name" value="TRNASYNTHGLU"/>
</dbReference>
<dbReference type="STRING" id="673862.BABL1_gene_649"/>
<comment type="function">
    <text evidence="7">Catalyzes the attachment of glutamate to tRNA(Glu) in a two-step reaction: glutamate is first activated by ATP to form Glu-AMP and then transferred to the acceptor end of tRNA(Glu).</text>
</comment>
<comment type="subcellular location">
    <subcellularLocation>
        <location evidence="7">Cytoplasm</location>
    </subcellularLocation>
</comment>
<evidence type="ECO:0000256" key="5">
    <source>
        <dbReference type="ARBA" id="ARBA00022917"/>
    </source>
</evidence>
<dbReference type="SUPFAM" id="SSF48163">
    <property type="entry name" value="An anticodon-binding domain of class I aminoacyl-tRNA synthetases"/>
    <property type="match status" value="1"/>
</dbReference>
<dbReference type="InterPro" id="IPR033910">
    <property type="entry name" value="GluRS_core"/>
</dbReference>
<dbReference type="GO" id="GO:0005829">
    <property type="term" value="C:cytosol"/>
    <property type="evidence" value="ECO:0007669"/>
    <property type="project" value="TreeGrafter"/>
</dbReference>
<keyword evidence="2 7" id="KW-0436">Ligase</keyword>
<dbReference type="AlphaFoldDB" id="V6DFR4"/>
<evidence type="ECO:0000256" key="3">
    <source>
        <dbReference type="ARBA" id="ARBA00022741"/>
    </source>
</evidence>
<evidence type="ECO:0000256" key="2">
    <source>
        <dbReference type="ARBA" id="ARBA00022598"/>
    </source>
</evidence>
<dbReference type="EMBL" id="HG793133">
    <property type="protein sequence ID" value="CDK30384.1"/>
    <property type="molecule type" value="Genomic_DNA"/>
</dbReference>
<dbReference type="CDD" id="cd00808">
    <property type="entry name" value="GluRS_core"/>
    <property type="match status" value="1"/>
</dbReference>
<dbReference type="KEGG" id="dpb:BABL1_gene_649"/>
<evidence type="ECO:0000259" key="9">
    <source>
        <dbReference type="Pfam" id="PF19269"/>
    </source>
</evidence>
<dbReference type="Gene3D" id="1.10.10.350">
    <property type="match status" value="1"/>
</dbReference>
<dbReference type="InterPro" id="IPR020751">
    <property type="entry name" value="aa-tRNA-synth_I_codon-bd_sub2"/>
</dbReference>
<dbReference type="GO" id="GO:0008270">
    <property type="term" value="F:zinc ion binding"/>
    <property type="evidence" value="ECO:0007669"/>
    <property type="project" value="InterPro"/>
</dbReference>